<dbReference type="GeneID" id="39734896"/>
<feature type="compositionally biased region" description="Low complexity" evidence="6">
    <location>
        <begin position="73"/>
        <end position="90"/>
    </location>
</feature>
<gene>
    <name evidence="9" type="ORF">PRELSG_0414600</name>
</gene>
<dbReference type="GO" id="GO:0008234">
    <property type="term" value="F:cysteine-type peptidase activity"/>
    <property type="evidence" value="ECO:0007669"/>
    <property type="project" value="InterPro"/>
</dbReference>
<dbReference type="OMA" id="DCGLCWI"/>
<dbReference type="SMART" id="SM00645">
    <property type="entry name" value="Pept_C1"/>
    <property type="match status" value="1"/>
</dbReference>
<dbReference type="InterPro" id="IPR038765">
    <property type="entry name" value="Papain-like_cys_pep_sf"/>
</dbReference>
<keyword evidence="7" id="KW-0732">Signal</keyword>
<evidence type="ECO:0000256" key="4">
    <source>
        <dbReference type="ARBA" id="ARBA00023145"/>
    </source>
</evidence>
<dbReference type="GO" id="GO:0006508">
    <property type="term" value="P:proteolysis"/>
    <property type="evidence" value="ECO:0007669"/>
    <property type="project" value="InterPro"/>
</dbReference>
<dbReference type="OrthoDB" id="10253408at2759"/>
<evidence type="ECO:0000313" key="9">
    <source>
        <dbReference type="EMBL" id="CRG98796.1"/>
    </source>
</evidence>
<evidence type="ECO:0000313" key="10">
    <source>
        <dbReference type="Proteomes" id="UP000220158"/>
    </source>
</evidence>
<feature type="compositionally biased region" description="Low complexity" evidence="6">
    <location>
        <begin position="128"/>
        <end position="178"/>
    </location>
</feature>
<dbReference type="SUPFAM" id="SSF54001">
    <property type="entry name" value="Cysteine proteinases"/>
    <property type="match status" value="1"/>
</dbReference>
<dbReference type="VEuPathDB" id="PlasmoDB:PRELSG_0414600"/>
<evidence type="ECO:0000256" key="3">
    <source>
        <dbReference type="ARBA" id="ARBA00023136"/>
    </source>
</evidence>
<evidence type="ECO:0000256" key="6">
    <source>
        <dbReference type="SAM" id="MobiDB-lite"/>
    </source>
</evidence>
<feature type="compositionally biased region" description="Polar residues" evidence="6">
    <location>
        <begin position="116"/>
        <end position="127"/>
    </location>
</feature>
<feature type="region of interest" description="Disordered" evidence="6">
    <location>
        <begin position="26"/>
        <end position="178"/>
    </location>
</feature>
<dbReference type="KEGG" id="prel:PRELSG_0414600"/>
<dbReference type="InterPro" id="IPR013128">
    <property type="entry name" value="Peptidase_C1A"/>
</dbReference>
<comment type="similarity">
    <text evidence="2">Belongs to the peptidase C1 family.</text>
</comment>
<dbReference type="InterPro" id="IPR000668">
    <property type="entry name" value="Peptidase_C1A_C"/>
</dbReference>
<keyword evidence="10" id="KW-1185">Reference proteome</keyword>
<dbReference type="PANTHER" id="PTHR12411">
    <property type="entry name" value="CYSTEINE PROTEASE FAMILY C1-RELATED"/>
    <property type="match status" value="1"/>
</dbReference>
<dbReference type="Gene3D" id="3.90.70.10">
    <property type="entry name" value="Cysteine proteinases"/>
    <property type="match status" value="1"/>
</dbReference>
<accession>A0A1J1H5T7</accession>
<feature type="compositionally biased region" description="Basic and acidic residues" evidence="6">
    <location>
        <begin position="875"/>
        <end position="893"/>
    </location>
</feature>
<dbReference type="PROSITE" id="PS00139">
    <property type="entry name" value="THIOL_PROTEASE_CYS"/>
    <property type="match status" value="1"/>
</dbReference>
<feature type="signal peptide" evidence="7">
    <location>
        <begin position="1"/>
        <end position="24"/>
    </location>
</feature>
<dbReference type="CDD" id="cd02619">
    <property type="entry name" value="Peptidase_C1"/>
    <property type="match status" value="1"/>
</dbReference>
<dbReference type="Pfam" id="PF00112">
    <property type="entry name" value="Peptidase_C1"/>
    <property type="match status" value="1"/>
</dbReference>
<comment type="subcellular location">
    <subcellularLocation>
        <location evidence="1">Membrane</location>
    </subcellularLocation>
</comment>
<evidence type="ECO:0000259" key="8">
    <source>
        <dbReference type="SMART" id="SM00645"/>
    </source>
</evidence>
<dbReference type="Proteomes" id="UP000220158">
    <property type="component" value="Chromosome 4"/>
</dbReference>
<sequence length="1001" mass="112408">MVSPFFFFLTLYIILSNNIRECTTNSDPQGSLSTEVGGVQAQSTDLQGTAASTDANVVSGADGSQHGSPVSPQVTGVTGQGDATAAATVTGSGGGGGNQVQAQPQAQAPTQSDQAGTTQTNSPNTHQSGSGSSETNGSTSVVTAESGGSGTTSTIGVDGSNQGGNSSAPVAKPSPKSIPKLSFPVKSSLLKKNLGIKVTGQCGVFFRVVFSPHLTLAFETDDGKIELVQELKPLYKLEIKFADKCEKTKNFKFLAIIKESILTLRWEVPENESGTKKETKKFKLPKFDIPITSILVHSGDEQLSAIESKSYTVKDVLPEKCSKIASECFLSGSIDVQKCYHCSLLVNKTAEGDECLNFVNSEDKSRIESSIVAAASDEESSENKLGESIDNILRRIYKTDEINMKRELLTLDNLDDELKEEIKNYCNLLKEVDVSGTLDNHELGNETEVFNNLTRLLKMHAEEKNISLSNKLRNAAICIKNVDEWIINKRGLVLPEETNDYFEKVKDMPDAPKEEEEYEDEIKITEDMFEKDEDGIVDLTKSDKDMKLLSPYFINNKYCNDDYCDRWKDKTSCVSKIEVEEQGYCGVCWVFASKLHLETIRCMRGYGHFRSSPLYVANCSKRKPEYRCSVGSNPIEFLQIIEERGFLPLESDHPYSYTQVDKKCPTPKRNWVNLWGDTELLQYINYSKRKYSKGYITYESAAYRDNMDLFIKIVKREIQNKGSVIVYIKTKDVFSYDFNGGGVHNLCGDAIPDHAANIIGYGKYINKKGEKRSYWLIRNSWGYYWGDEGNFKLDMYGPSNCDYHFIHTVLVFKVNLGMVELPSQHESYNPFNFFLKNSPQYYHELYYKNYNPEESKELPKNYENIDVPDQVQDNNFKDNTENDNDVNNRKESDENFVMYGTDSDNGDSSSSPPAEKKNSILHYLKDIKKNKVKTNLVTYLDEKDLGNEHSCSRVYSNDPTKNETCRKFCVDNFSKCKDHYSPGYCLTKLSENTNGCSFCFV</sequence>
<evidence type="ECO:0000256" key="7">
    <source>
        <dbReference type="SAM" id="SignalP"/>
    </source>
</evidence>
<keyword evidence="4" id="KW-0865">Zymogen</keyword>
<keyword evidence="5" id="KW-0325">Glycoprotein</keyword>
<feature type="compositionally biased region" description="Polar residues" evidence="6">
    <location>
        <begin position="26"/>
        <end position="56"/>
    </location>
</feature>
<organism evidence="9 10">
    <name type="scientific">Plasmodium relictum</name>
    <dbReference type="NCBI Taxonomy" id="85471"/>
    <lineage>
        <taxon>Eukaryota</taxon>
        <taxon>Sar</taxon>
        <taxon>Alveolata</taxon>
        <taxon>Apicomplexa</taxon>
        <taxon>Aconoidasida</taxon>
        <taxon>Haemosporida</taxon>
        <taxon>Plasmodiidae</taxon>
        <taxon>Plasmodium</taxon>
        <taxon>Plasmodium (Haemamoeba)</taxon>
    </lineage>
</organism>
<dbReference type="RefSeq" id="XP_028531805.1">
    <property type="nucleotide sequence ID" value="XM_028680294.1"/>
</dbReference>
<feature type="chain" id="PRO_5012678577" evidence="7">
    <location>
        <begin position="25"/>
        <end position="1001"/>
    </location>
</feature>
<feature type="region of interest" description="Disordered" evidence="6">
    <location>
        <begin position="868"/>
        <end position="916"/>
    </location>
</feature>
<dbReference type="InterPro" id="IPR000169">
    <property type="entry name" value="Pept_cys_AS"/>
</dbReference>
<feature type="compositionally biased region" description="Low complexity" evidence="6">
    <location>
        <begin position="902"/>
        <end position="911"/>
    </location>
</feature>
<reference evidence="9 10" key="1">
    <citation type="submission" date="2015-04" db="EMBL/GenBank/DDBJ databases">
        <authorList>
            <consortium name="Pathogen Informatics"/>
        </authorList>
    </citation>
    <scope>NUCLEOTIDE SEQUENCE [LARGE SCALE GENOMIC DNA]</scope>
    <source>
        <strain evidence="9 10">SGS1</strain>
    </source>
</reference>
<name>A0A1J1H5T7_PLARL</name>
<dbReference type="GO" id="GO:0016020">
    <property type="term" value="C:membrane"/>
    <property type="evidence" value="ECO:0007669"/>
    <property type="project" value="UniProtKB-SubCell"/>
</dbReference>
<feature type="domain" description="Peptidase C1A papain C-terminal" evidence="8">
    <location>
        <begin position="561"/>
        <end position="812"/>
    </location>
</feature>
<dbReference type="EMBL" id="LN835299">
    <property type="protein sequence ID" value="CRG98796.1"/>
    <property type="molecule type" value="Genomic_DNA"/>
</dbReference>
<evidence type="ECO:0000256" key="1">
    <source>
        <dbReference type="ARBA" id="ARBA00004370"/>
    </source>
</evidence>
<evidence type="ECO:0000256" key="5">
    <source>
        <dbReference type="ARBA" id="ARBA00023180"/>
    </source>
</evidence>
<protein>
    <submittedName>
        <fullName evidence="9">Serine repeat antigen, putative</fullName>
    </submittedName>
</protein>
<feature type="compositionally biased region" description="Low complexity" evidence="6">
    <location>
        <begin position="99"/>
        <end position="115"/>
    </location>
</feature>
<proteinExistence type="inferred from homology"/>
<keyword evidence="3" id="KW-0472">Membrane</keyword>
<dbReference type="AlphaFoldDB" id="A0A1J1H5T7"/>
<evidence type="ECO:0000256" key="2">
    <source>
        <dbReference type="ARBA" id="ARBA00008455"/>
    </source>
</evidence>